<keyword evidence="6" id="KW-1185">Reference proteome</keyword>
<dbReference type="PROSITE" id="PS00356">
    <property type="entry name" value="HTH_LACI_1"/>
    <property type="match status" value="1"/>
</dbReference>
<feature type="domain" description="HTH lacI-type" evidence="4">
    <location>
        <begin position="9"/>
        <end position="63"/>
    </location>
</feature>
<keyword evidence="2 5" id="KW-0238">DNA-binding</keyword>
<reference evidence="5 6" key="1">
    <citation type="submission" date="2023-08" db="EMBL/GenBank/DDBJ databases">
        <title>Microbacterium aquilitoris sp. nov. and Microbacterium gwkjibeachense sp. nov., isolated from beach.</title>
        <authorList>
            <person name="Lee S.D."/>
            <person name="Yang H."/>
            <person name="Kim I."/>
        </authorList>
    </citation>
    <scope>NUCLEOTIDE SEQUENCE [LARGE SCALE GENOMIC DNA]</scope>
    <source>
        <strain evidence="5 6">KSW4-11</strain>
    </source>
</reference>
<dbReference type="InterPro" id="IPR000843">
    <property type="entry name" value="HTH_LacI"/>
</dbReference>
<comment type="caution">
    <text evidence="5">The sequence shown here is derived from an EMBL/GenBank/DDBJ whole genome shotgun (WGS) entry which is preliminary data.</text>
</comment>
<evidence type="ECO:0000256" key="2">
    <source>
        <dbReference type="ARBA" id="ARBA00023125"/>
    </source>
</evidence>
<dbReference type="PANTHER" id="PTHR30146:SF153">
    <property type="entry name" value="LACTOSE OPERON REPRESSOR"/>
    <property type="match status" value="1"/>
</dbReference>
<keyword evidence="3" id="KW-0804">Transcription</keyword>
<keyword evidence="1" id="KW-0805">Transcription regulation</keyword>
<dbReference type="GO" id="GO:0003677">
    <property type="term" value="F:DNA binding"/>
    <property type="evidence" value="ECO:0007669"/>
    <property type="project" value="UniProtKB-KW"/>
</dbReference>
<dbReference type="SUPFAM" id="SSF47413">
    <property type="entry name" value="lambda repressor-like DNA-binding domains"/>
    <property type="match status" value="1"/>
</dbReference>
<accession>A0ABU3GFU7</accession>
<evidence type="ECO:0000256" key="1">
    <source>
        <dbReference type="ARBA" id="ARBA00023015"/>
    </source>
</evidence>
<dbReference type="Gene3D" id="3.40.50.2300">
    <property type="match status" value="2"/>
</dbReference>
<evidence type="ECO:0000256" key="3">
    <source>
        <dbReference type="ARBA" id="ARBA00023163"/>
    </source>
</evidence>
<dbReference type="InterPro" id="IPR010982">
    <property type="entry name" value="Lambda_DNA-bd_dom_sf"/>
</dbReference>
<dbReference type="InterPro" id="IPR028082">
    <property type="entry name" value="Peripla_BP_I"/>
</dbReference>
<dbReference type="SUPFAM" id="SSF53822">
    <property type="entry name" value="Periplasmic binding protein-like I"/>
    <property type="match status" value="1"/>
</dbReference>
<dbReference type="PANTHER" id="PTHR30146">
    <property type="entry name" value="LACI-RELATED TRANSCRIPTIONAL REPRESSOR"/>
    <property type="match status" value="1"/>
</dbReference>
<dbReference type="Pfam" id="PF00356">
    <property type="entry name" value="LacI"/>
    <property type="match status" value="1"/>
</dbReference>
<gene>
    <name evidence="5" type="ORF">Q9S71_12200</name>
</gene>
<organism evidence="5 6">
    <name type="scientific">Microbacterium gawkjiense</name>
    <dbReference type="NCBI Taxonomy" id="3067309"/>
    <lineage>
        <taxon>Bacteria</taxon>
        <taxon>Bacillati</taxon>
        <taxon>Actinomycetota</taxon>
        <taxon>Actinomycetes</taxon>
        <taxon>Micrococcales</taxon>
        <taxon>Microbacteriaceae</taxon>
        <taxon>Microbacterium</taxon>
    </lineage>
</organism>
<dbReference type="PROSITE" id="PS50932">
    <property type="entry name" value="HTH_LACI_2"/>
    <property type="match status" value="1"/>
</dbReference>
<name>A0ABU3GFU7_9MICO</name>
<dbReference type="RefSeq" id="WP_311862584.1">
    <property type="nucleotide sequence ID" value="NZ_JAUZVV010000002.1"/>
</dbReference>
<dbReference type="EMBL" id="JAUZVV010000002">
    <property type="protein sequence ID" value="MDT3317580.1"/>
    <property type="molecule type" value="Genomic_DNA"/>
</dbReference>
<dbReference type="SMART" id="SM00354">
    <property type="entry name" value="HTH_LACI"/>
    <property type="match status" value="1"/>
</dbReference>
<dbReference type="Proteomes" id="UP001251849">
    <property type="component" value="Unassembled WGS sequence"/>
</dbReference>
<dbReference type="Pfam" id="PF13377">
    <property type="entry name" value="Peripla_BP_3"/>
    <property type="match status" value="1"/>
</dbReference>
<sequence length="333" mass="34684">MAGRTAKAATIYDVAEAAGVSHQTVSRYLAGFQGIRPGTRERVERALDELEYRPNLSARGLKLGRSHIIAALTHELDQVGPARVAEGAAAAAREAGYVLDLVTLDVHNPRAIEETLRVLSQQTLAGVLALSSTDEMNRVFAGADFSVPLHVHSEADDASGVRATGVPAVIAHLAELGHRRIAHIAGAPNWAASRNRSRAVADAAAAHGLEVVAELRGDWSAASAHAALASLDELPPASAYVASNDQMALGAMLALKERGLRVPADVSVTGVDDIPEAAFFDPPLTTLRVDFAARGRQIVSAMLEKIGGPGASASAAVDVPSLQVRRSTAPPPA</sequence>
<dbReference type="Gene3D" id="1.10.260.40">
    <property type="entry name" value="lambda repressor-like DNA-binding domains"/>
    <property type="match status" value="1"/>
</dbReference>
<proteinExistence type="predicted"/>
<evidence type="ECO:0000313" key="6">
    <source>
        <dbReference type="Proteomes" id="UP001251849"/>
    </source>
</evidence>
<dbReference type="CDD" id="cd01392">
    <property type="entry name" value="HTH_LacI"/>
    <property type="match status" value="1"/>
</dbReference>
<protein>
    <submittedName>
        <fullName evidence="5">LacI family DNA-binding transcriptional regulator</fullName>
    </submittedName>
</protein>
<evidence type="ECO:0000259" key="4">
    <source>
        <dbReference type="PROSITE" id="PS50932"/>
    </source>
</evidence>
<evidence type="ECO:0000313" key="5">
    <source>
        <dbReference type="EMBL" id="MDT3317580.1"/>
    </source>
</evidence>
<dbReference type="InterPro" id="IPR046335">
    <property type="entry name" value="LacI/GalR-like_sensor"/>
</dbReference>